<evidence type="ECO:0000313" key="2">
    <source>
        <dbReference type="Proteomes" id="UP001215712"/>
    </source>
</evidence>
<comment type="caution">
    <text evidence="1">The sequence shown here is derived from an EMBL/GenBank/DDBJ whole genome shotgun (WGS) entry which is preliminary data.</text>
</comment>
<dbReference type="GO" id="GO:0008080">
    <property type="term" value="F:N-acetyltransferase activity"/>
    <property type="evidence" value="ECO:0007669"/>
    <property type="project" value="TreeGrafter"/>
</dbReference>
<dbReference type="Proteomes" id="UP001215712">
    <property type="component" value="Unassembled WGS sequence"/>
</dbReference>
<dbReference type="AlphaFoldDB" id="A0AAD6HJI5"/>
<dbReference type="InterPro" id="IPR010828">
    <property type="entry name" value="Atf2/Sli1-like"/>
</dbReference>
<keyword evidence="2" id="KW-1185">Reference proteome</keyword>
<reference evidence="1" key="2">
    <citation type="submission" date="2023-01" db="EMBL/GenBank/DDBJ databases">
        <authorList>
            <person name="Petersen C."/>
        </authorList>
    </citation>
    <scope>NUCLEOTIDE SEQUENCE</scope>
    <source>
        <strain evidence="1">IBT 17514</strain>
    </source>
</reference>
<name>A0AAD6HJI5_9EURO</name>
<organism evidence="1 2">
    <name type="scientific">Penicillium malachiteum</name>
    <dbReference type="NCBI Taxonomy" id="1324776"/>
    <lineage>
        <taxon>Eukaryota</taxon>
        <taxon>Fungi</taxon>
        <taxon>Dikarya</taxon>
        <taxon>Ascomycota</taxon>
        <taxon>Pezizomycotina</taxon>
        <taxon>Eurotiomycetes</taxon>
        <taxon>Eurotiomycetidae</taxon>
        <taxon>Eurotiales</taxon>
        <taxon>Aspergillaceae</taxon>
        <taxon>Penicillium</taxon>
    </lineage>
</organism>
<dbReference type="PANTHER" id="PTHR28037">
    <property type="entry name" value="ALCOHOL O-ACETYLTRANSFERASE 1-RELATED"/>
    <property type="match status" value="1"/>
</dbReference>
<evidence type="ECO:0000313" key="1">
    <source>
        <dbReference type="EMBL" id="KAJ5719807.1"/>
    </source>
</evidence>
<dbReference type="InterPro" id="IPR052058">
    <property type="entry name" value="Alcohol_O-acetyltransferase"/>
</dbReference>
<dbReference type="EMBL" id="JAQJAN010000010">
    <property type="protein sequence ID" value="KAJ5719807.1"/>
    <property type="molecule type" value="Genomic_DNA"/>
</dbReference>
<sequence>MQMQSLRLNSSTHNPPVKTFSALFSVFAIQTDQNSQDRYQREFGLLHRFGLQSNVICVASFSNVEEKTTLSRAVLYPALRKVIRKYPELGMVYFLRESTQKSSQHRSFLGVLPQINLDRHVEFIEIPTEEEQDGLTATIERYHGLWFDKSAEPPWKLVIVNNKHALLVFDHFITDGKGSTFIFESLLQALNTSDEQNSDSPIVELSTKIKGYPEKDPVKCSGQGPSVFFAIMTYITFWFLQLLYRGTDLFFSDATYQERDLTFDNPMKEDNLVVTKIHTLRLEAETVQRCLKACREHQTSFTSFLHTLIKVTLAADFYPKAKFSHSETVVDVRPYLLPQERERIMSTAASMISSFDRLSDFRRAGQGSNPESGMAGGADLLWGLARKHKAYITKDLHYGKSWMKAWQGVDLIGKDEEDYISQFVPGLKLVQKYAFNVSNLGAFENRVDGGPWTISNLEFSAGAIKAGYGVNLSFNVSGLKGGATVIHVSSDGESLSSEFVASLIPRMESRMLAVI</sequence>
<protein>
    <submittedName>
        <fullName evidence="1">Alcohol acetyltransferase</fullName>
    </submittedName>
</protein>
<dbReference type="Pfam" id="PF07247">
    <property type="entry name" value="AATase"/>
    <property type="match status" value="1"/>
</dbReference>
<reference evidence="1" key="1">
    <citation type="journal article" date="2023" name="IMA Fungus">
        <title>Comparative genomic study of the Penicillium genus elucidates a diverse pangenome and 15 lateral gene transfer events.</title>
        <authorList>
            <person name="Petersen C."/>
            <person name="Sorensen T."/>
            <person name="Nielsen M.R."/>
            <person name="Sondergaard T.E."/>
            <person name="Sorensen J.L."/>
            <person name="Fitzpatrick D.A."/>
            <person name="Frisvad J.C."/>
            <person name="Nielsen K.L."/>
        </authorList>
    </citation>
    <scope>NUCLEOTIDE SEQUENCE</scope>
    <source>
        <strain evidence="1">IBT 17514</strain>
    </source>
</reference>
<dbReference type="SUPFAM" id="SSF52777">
    <property type="entry name" value="CoA-dependent acyltransferases"/>
    <property type="match status" value="1"/>
</dbReference>
<gene>
    <name evidence="1" type="ORF">N7493_007385</name>
</gene>
<dbReference type="InterPro" id="IPR023213">
    <property type="entry name" value="CAT-like_dom_sf"/>
</dbReference>
<dbReference type="PANTHER" id="PTHR28037:SF1">
    <property type="entry name" value="ALCOHOL O-ACETYLTRANSFERASE 1-RELATED"/>
    <property type="match status" value="1"/>
</dbReference>
<accession>A0AAD6HJI5</accession>
<dbReference type="Gene3D" id="3.30.559.10">
    <property type="entry name" value="Chloramphenicol acetyltransferase-like domain"/>
    <property type="match status" value="1"/>
</dbReference>
<proteinExistence type="predicted"/>